<proteinExistence type="predicted"/>
<feature type="coiled-coil region" evidence="1">
    <location>
        <begin position="37"/>
        <end position="141"/>
    </location>
</feature>
<feature type="non-terminal residue" evidence="3">
    <location>
        <position position="1"/>
    </location>
</feature>
<feature type="region of interest" description="Disordered" evidence="2">
    <location>
        <begin position="14"/>
        <end position="33"/>
    </location>
</feature>
<evidence type="ECO:0000256" key="1">
    <source>
        <dbReference type="SAM" id="Coils"/>
    </source>
</evidence>
<sequence>SGLTVFRRKSKIMANRESGSVSDSVKRKKRPTLTEKVKKQTEIIEQLTAELRQKEQELILLNENSHMIDKLNAQLQKLKTTINSASQKEKTQSQAIDSLKQQLEEKNEAEGLNSSQQNELIEELSDKILEVEIKLASAYIQNKHISAQNTVKTHMMAGMSLALLPAPLFDIAALSGTQLSLLRSLSIQYDVDFDEQIGKTVVTSLVSGSLPVLTVIGLSSFAKIIPGIGTISGGISMTAIAGALIYATGQVFIRHFESGGTIQNFDARHWKNFFREQLEEGKTLVKRKAASVKTTTATTD</sequence>
<dbReference type="EMBL" id="CACVAV010000150">
    <property type="protein sequence ID" value="CAA6809539.1"/>
    <property type="molecule type" value="Genomic_DNA"/>
</dbReference>
<reference evidence="3" key="1">
    <citation type="submission" date="2020-01" db="EMBL/GenBank/DDBJ databases">
        <authorList>
            <person name="Meier V. D."/>
            <person name="Meier V D."/>
        </authorList>
    </citation>
    <scope>NUCLEOTIDE SEQUENCE</scope>
    <source>
        <strain evidence="3">HLG_WM_MAG_08</strain>
    </source>
</reference>
<gene>
    <name evidence="3" type="ORF">HELGO_WM35714</name>
</gene>
<name>A0A6S6SM33_9GAMM</name>
<evidence type="ECO:0000256" key="2">
    <source>
        <dbReference type="SAM" id="MobiDB-lite"/>
    </source>
</evidence>
<accession>A0A6S6SM33</accession>
<keyword evidence="1" id="KW-0175">Coiled coil</keyword>
<protein>
    <recommendedName>
        <fullName evidence="4">GTPase</fullName>
    </recommendedName>
</protein>
<evidence type="ECO:0008006" key="4">
    <source>
        <dbReference type="Google" id="ProtNLM"/>
    </source>
</evidence>
<evidence type="ECO:0000313" key="3">
    <source>
        <dbReference type="EMBL" id="CAA6809539.1"/>
    </source>
</evidence>
<organism evidence="3">
    <name type="scientific">uncultured Thiotrichaceae bacterium</name>
    <dbReference type="NCBI Taxonomy" id="298394"/>
    <lineage>
        <taxon>Bacteria</taxon>
        <taxon>Pseudomonadati</taxon>
        <taxon>Pseudomonadota</taxon>
        <taxon>Gammaproteobacteria</taxon>
        <taxon>Thiotrichales</taxon>
        <taxon>Thiotrichaceae</taxon>
        <taxon>environmental samples</taxon>
    </lineage>
</organism>
<dbReference type="AlphaFoldDB" id="A0A6S6SM33"/>